<evidence type="ECO:0000259" key="9">
    <source>
        <dbReference type="PROSITE" id="PS51462"/>
    </source>
</evidence>
<evidence type="ECO:0000256" key="2">
    <source>
        <dbReference type="ARBA" id="ARBA00001946"/>
    </source>
</evidence>
<dbReference type="NCBIfam" id="TIGR00052">
    <property type="entry name" value="nudix-type nucleoside diphosphatase, YffH/AdpP family"/>
    <property type="match status" value="1"/>
</dbReference>
<comment type="caution">
    <text evidence="10">The sequence shown here is derived from an EMBL/GenBank/DDBJ whole genome shotgun (WGS) entry which is preliminary data.</text>
</comment>
<sequence>MAEEKVGTYRITHVTPLYRGWRNLLLLTIRLPDGREMTREVFENTEAAAVLPYDPVRRTAILVRQFRAPVAHKGFEATVLEAVAGLLDGTDPETCVRREAMEEAGIRLSALEPVGTSWSSPGATTERLHLFLAPYALADRVAEGGGLADEHEDIEVVEIGLDDLAGMVRDNAIEDLKTLSLAQALLIRHPALFGSVGDHT</sequence>
<dbReference type="PROSITE" id="PS51462">
    <property type="entry name" value="NUDIX"/>
    <property type="match status" value="1"/>
</dbReference>
<reference evidence="10 11" key="1">
    <citation type="submission" date="2020-03" db="EMBL/GenBank/DDBJ databases">
        <title>The genome sequence of Microvirga sp. c23x22.</title>
        <authorList>
            <person name="Zhang X."/>
        </authorList>
    </citation>
    <scope>NUCLEOTIDE SEQUENCE [LARGE SCALE GENOMIC DNA]</scope>
    <source>
        <strain evidence="11">c23x22</strain>
    </source>
</reference>
<dbReference type="InterPro" id="IPR000086">
    <property type="entry name" value="NUDIX_hydrolase_dom"/>
</dbReference>
<evidence type="ECO:0000256" key="6">
    <source>
        <dbReference type="ARBA" id="ARBA00022801"/>
    </source>
</evidence>
<feature type="domain" description="Nudix hydrolase" evidence="9">
    <location>
        <begin position="43"/>
        <end position="183"/>
    </location>
</feature>
<evidence type="ECO:0000313" key="10">
    <source>
        <dbReference type="EMBL" id="NIX75777.1"/>
    </source>
</evidence>
<dbReference type="InterPro" id="IPR015797">
    <property type="entry name" value="NUDIX_hydrolase-like_dom_sf"/>
</dbReference>
<evidence type="ECO:0000313" key="11">
    <source>
        <dbReference type="Proteomes" id="UP000707352"/>
    </source>
</evidence>
<proteinExistence type="inferred from homology"/>
<accession>A0ABX0VD55</accession>
<comment type="similarity">
    <text evidence="3">Belongs to the Nudix hydrolase family. NudK subfamily.</text>
</comment>
<comment type="cofactor">
    <cofactor evidence="2">
        <name>Mg(2+)</name>
        <dbReference type="ChEBI" id="CHEBI:18420"/>
    </cofactor>
</comment>
<keyword evidence="11" id="KW-1185">Reference proteome</keyword>
<dbReference type="Pfam" id="PF00293">
    <property type="entry name" value="NUDIX"/>
    <property type="match status" value="1"/>
</dbReference>
<keyword evidence="6" id="KW-0378">Hydrolase</keyword>
<evidence type="ECO:0000256" key="1">
    <source>
        <dbReference type="ARBA" id="ARBA00000847"/>
    </source>
</evidence>
<dbReference type="Gene3D" id="3.90.79.10">
    <property type="entry name" value="Nucleoside Triphosphate Pyrophosphohydrolase"/>
    <property type="match status" value="1"/>
</dbReference>
<organism evidence="10 11">
    <name type="scientific">Microvirga terricola</name>
    <dbReference type="NCBI Taxonomy" id="2719797"/>
    <lineage>
        <taxon>Bacteria</taxon>
        <taxon>Pseudomonadati</taxon>
        <taxon>Pseudomonadota</taxon>
        <taxon>Alphaproteobacteria</taxon>
        <taxon>Hyphomicrobiales</taxon>
        <taxon>Methylobacteriaceae</taxon>
        <taxon>Microvirga</taxon>
    </lineage>
</organism>
<dbReference type="CDD" id="cd24157">
    <property type="entry name" value="NUDIX_GDPMK"/>
    <property type="match status" value="1"/>
</dbReference>
<evidence type="ECO:0000256" key="7">
    <source>
        <dbReference type="ARBA" id="ARBA00032162"/>
    </source>
</evidence>
<evidence type="ECO:0000256" key="3">
    <source>
        <dbReference type="ARBA" id="ARBA00007275"/>
    </source>
</evidence>
<dbReference type="PANTHER" id="PTHR11839">
    <property type="entry name" value="UDP/ADP-SUGAR PYROPHOSPHATASE"/>
    <property type="match status" value="1"/>
</dbReference>
<dbReference type="SUPFAM" id="SSF55811">
    <property type="entry name" value="Nudix"/>
    <property type="match status" value="1"/>
</dbReference>
<gene>
    <name evidence="10" type="ORF">HB375_04000</name>
</gene>
<dbReference type="Proteomes" id="UP000707352">
    <property type="component" value="Unassembled WGS sequence"/>
</dbReference>
<dbReference type="InterPro" id="IPR004385">
    <property type="entry name" value="NDP_pyrophosphatase"/>
</dbReference>
<comment type="catalytic activity">
    <reaction evidence="1">
        <text>GDP-alpha-D-mannose + H2O = alpha-D-mannose 1-phosphate + GMP + 2 H(+)</text>
        <dbReference type="Rhea" id="RHEA:27978"/>
        <dbReference type="ChEBI" id="CHEBI:15377"/>
        <dbReference type="ChEBI" id="CHEBI:15378"/>
        <dbReference type="ChEBI" id="CHEBI:57527"/>
        <dbReference type="ChEBI" id="CHEBI:58115"/>
        <dbReference type="ChEBI" id="CHEBI:58409"/>
    </reaction>
</comment>
<dbReference type="PANTHER" id="PTHR11839:SF18">
    <property type="entry name" value="NUDIX HYDROLASE DOMAIN-CONTAINING PROTEIN"/>
    <property type="match status" value="1"/>
</dbReference>
<evidence type="ECO:0000256" key="5">
    <source>
        <dbReference type="ARBA" id="ARBA00016377"/>
    </source>
</evidence>
<dbReference type="RefSeq" id="WP_167671629.1">
    <property type="nucleotide sequence ID" value="NZ_JAATJS010000001.1"/>
</dbReference>
<comment type="subunit">
    <text evidence="4">Homodimer.</text>
</comment>
<evidence type="ECO:0000256" key="8">
    <source>
        <dbReference type="ARBA" id="ARBA00032272"/>
    </source>
</evidence>
<evidence type="ECO:0000256" key="4">
    <source>
        <dbReference type="ARBA" id="ARBA00011738"/>
    </source>
</evidence>
<name>A0ABX0VD55_9HYPH</name>
<protein>
    <recommendedName>
        <fullName evidence="5">GDP-mannose pyrophosphatase</fullName>
    </recommendedName>
    <alternativeName>
        <fullName evidence="7">GDP-mannose hydrolase</fullName>
    </alternativeName>
    <alternativeName>
        <fullName evidence="8">GDPMK</fullName>
    </alternativeName>
</protein>
<dbReference type="EMBL" id="JAATJS010000001">
    <property type="protein sequence ID" value="NIX75777.1"/>
    <property type="molecule type" value="Genomic_DNA"/>
</dbReference>